<dbReference type="AlphaFoldDB" id="A0A7S4LN85"/>
<accession>A0A7S4LN85</accession>
<gene>
    <name evidence="1" type="ORF">EGYM00163_LOCUS51401</name>
</gene>
<proteinExistence type="predicted"/>
<sequence>MDGGGQRRCLPLPDRERLWGQGAGRFRCGLGAGALEPRIEHTLFVSLLFIARSEQGLCPGEISAWGRCGGIGLDAMGLASHSLVPVPLCVCVCLQLLNACQCKCRRQVCFWVPPTDWGFPLALRPCVVVSRITVVTGEQS</sequence>
<reference evidence="1" key="1">
    <citation type="submission" date="2021-01" db="EMBL/GenBank/DDBJ databases">
        <authorList>
            <person name="Corre E."/>
            <person name="Pelletier E."/>
            <person name="Niang G."/>
            <person name="Scheremetjew M."/>
            <person name="Finn R."/>
            <person name="Kale V."/>
            <person name="Holt S."/>
            <person name="Cochrane G."/>
            <person name="Meng A."/>
            <person name="Brown T."/>
            <person name="Cohen L."/>
        </authorList>
    </citation>
    <scope>NUCLEOTIDE SEQUENCE</scope>
    <source>
        <strain evidence="1">CCMP1594</strain>
    </source>
</reference>
<dbReference type="EMBL" id="HBJA01149456">
    <property type="protein sequence ID" value="CAE0840582.1"/>
    <property type="molecule type" value="Transcribed_RNA"/>
</dbReference>
<organism evidence="1">
    <name type="scientific">Eutreptiella gymnastica</name>
    <dbReference type="NCBI Taxonomy" id="73025"/>
    <lineage>
        <taxon>Eukaryota</taxon>
        <taxon>Discoba</taxon>
        <taxon>Euglenozoa</taxon>
        <taxon>Euglenida</taxon>
        <taxon>Spirocuta</taxon>
        <taxon>Euglenophyceae</taxon>
        <taxon>Eutreptiales</taxon>
        <taxon>Eutreptiaceae</taxon>
        <taxon>Eutreptiella</taxon>
    </lineage>
</organism>
<name>A0A7S4LN85_9EUGL</name>
<evidence type="ECO:0000313" key="1">
    <source>
        <dbReference type="EMBL" id="CAE0840582.1"/>
    </source>
</evidence>
<protein>
    <submittedName>
        <fullName evidence="1">Uncharacterized protein</fullName>
    </submittedName>
</protein>